<name>A0A2I0IVP7_PUNGR</name>
<dbReference type="Proteomes" id="UP000233551">
    <property type="component" value="Unassembled WGS sequence"/>
</dbReference>
<reference evidence="1 2" key="1">
    <citation type="submission" date="2017-11" db="EMBL/GenBank/DDBJ databases">
        <title>De-novo sequencing of pomegranate (Punica granatum L.) genome.</title>
        <authorList>
            <person name="Akparov Z."/>
            <person name="Amiraslanov A."/>
            <person name="Hajiyeva S."/>
            <person name="Abbasov M."/>
            <person name="Kaur K."/>
            <person name="Hamwieh A."/>
            <person name="Solovyev V."/>
            <person name="Salamov A."/>
            <person name="Braich B."/>
            <person name="Kosarev P."/>
            <person name="Mahmoud A."/>
            <person name="Hajiyev E."/>
            <person name="Babayeva S."/>
            <person name="Izzatullayeva V."/>
            <person name="Mammadov A."/>
            <person name="Mammadov A."/>
            <person name="Sharifova S."/>
            <person name="Ojaghi J."/>
            <person name="Eynullazada K."/>
            <person name="Bayramov B."/>
            <person name="Abdulazimova A."/>
            <person name="Shahmuradov I."/>
        </authorList>
    </citation>
    <scope>NUCLEOTIDE SEQUENCE [LARGE SCALE GENOMIC DNA]</scope>
    <source>
        <strain evidence="2">cv. AG2017</strain>
        <tissue evidence="1">Leaf</tissue>
    </source>
</reference>
<sequence length="118" mass="12465">MAVNAMTWHVPIESILNPPCLAHADPTCSRNLETVPCAEVSEKGQSFAVACGELSCSLSGLNGIRVVAVNPLTKSLKSAVTPSFESALVKELAICRAMASDFCVRASDLEASMEILEI</sequence>
<protein>
    <submittedName>
        <fullName evidence="1">Uncharacterized protein</fullName>
    </submittedName>
</protein>
<accession>A0A2I0IVP7</accession>
<evidence type="ECO:0000313" key="2">
    <source>
        <dbReference type="Proteomes" id="UP000233551"/>
    </source>
</evidence>
<evidence type="ECO:0000313" key="1">
    <source>
        <dbReference type="EMBL" id="PKI48091.1"/>
    </source>
</evidence>
<comment type="caution">
    <text evidence="1">The sequence shown here is derived from an EMBL/GenBank/DDBJ whole genome shotgun (WGS) entry which is preliminary data.</text>
</comment>
<proteinExistence type="predicted"/>
<dbReference type="EMBL" id="PGOL01002435">
    <property type="protein sequence ID" value="PKI48091.1"/>
    <property type="molecule type" value="Genomic_DNA"/>
</dbReference>
<keyword evidence="2" id="KW-1185">Reference proteome</keyword>
<organism evidence="1 2">
    <name type="scientific">Punica granatum</name>
    <name type="common">Pomegranate</name>
    <dbReference type="NCBI Taxonomy" id="22663"/>
    <lineage>
        <taxon>Eukaryota</taxon>
        <taxon>Viridiplantae</taxon>
        <taxon>Streptophyta</taxon>
        <taxon>Embryophyta</taxon>
        <taxon>Tracheophyta</taxon>
        <taxon>Spermatophyta</taxon>
        <taxon>Magnoliopsida</taxon>
        <taxon>eudicotyledons</taxon>
        <taxon>Gunneridae</taxon>
        <taxon>Pentapetalae</taxon>
        <taxon>rosids</taxon>
        <taxon>malvids</taxon>
        <taxon>Myrtales</taxon>
        <taxon>Lythraceae</taxon>
        <taxon>Punica</taxon>
    </lineage>
</organism>
<gene>
    <name evidence="1" type="ORF">CRG98_031535</name>
</gene>
<dbReference type="AlphaFoldDB" id="A0A2I0IVP7"/>